<dbReference type="FunCoup" id="A0A1V9XKF7">
    <property type="interactions" value="93"/>
</dbReference>
<organism evidence="9 10">
    <name type="scientific">Tropilaelaps mercedesae</name>
    <dbReference type="NCBI Taxonomy" id="418985"/>
    <lineage>
        <taxon>Eukaryota</taxon>
        <taxon>Metazoa</taxon>
        <taxon>Ecdysozoa</taxon>
        <taxon>Arthropoda</taxon>
        <taxon>Chelicerata</taxon>
        <taxon>Arachnida</taxon>
        <taxon>Acari</taxon>
        <taxon>Parasitiformes</taxon>
        <taxon>Mesostigmata</taxon>
        <taxon>Gamasina</taxon>
        <taxon>Dermanyssoidea</taxon>
        <taxon>Laelapidae</taxon>
        <taxon>Tropilaelaps</taxon>
    </lineage>
</organism>
<dbReference type="InterPro" id="IPR003492">
    <property type="entry name" value="Battenin_disease_Cln3"/>
</dbReference>
<dbReference type="SUPFAM" id="SSF103473">
    <property type="entry name" value="MFS general substrate transporter"/>
    <property type="match status" value="1"/>
</dbReference>
<feature type="transmembrane region" description="Helical" evidence="7">
    <location>
        <begin position="208"/>
        <end position="226"/>
    </location>
</feature>
<dbReference type="InParanoid" id="A0A1V9XKF7"/>
<sequence>MSHENEEVQSLLGESRESRRSFKSASRDNESRDPSSTVAADNARTKKLRNLVAFWLLGLCNNYAYVVMLSAAVDIIAKFDGSKRTVTAKCTPESAGAILLADILPALLVKLCGPFINANTHLLVGFVVLMSAGSFILASASRVKWVAFLGVIAASLGSGLGEITFLKYSSHYHKNVVSAWSSGTGAAGVLGATLYFGITFLLTPTTTLLVMLIVPVLLALSFWVILEHPHQLVTESLDDLDAAITSNEVGCCGSRAVPQSLTLSFGQKIRLMKPLLKYMIPLGLVYFAEYFINQGLTELITFDNDMDIDVQYRLYQVCYQVGVLISRSSVNVVQIRHLWALPILQFANVVLFTCEAIYRFVPSIAIVAAVIVFEGLLGGASYVNTFYRISQKVSPQFREFSMGVTSLADSLGITCAAFVAIWAHNLICSYRNSL</sequence>
<keyword evidence="10" id="KW-1185">Reference proteome</keyword>
<feature type="transmembrane region" description="Helical" evidence="7">
    <location>
        <begin position="177"/>
        <end position="202"/>
    </location>
</feature>
<keyword evidence="4 7" id="KW-0812">Transmembrane</keyword>
<evidence type="ECO:0000256" key="6">
    <source>
        <dbReference type="ARBA" id="ARBA00023136"/>
    </source>
</evidence>
<evidence type="ECO:0000256" key="3">
    <source>
        <dbReference type="ARBA" id="ARBA00022448"/>
    </source>
</evidence>
<keyword evidence="7" id="KW-0458">Lysosome</keyword>
<comment type="caution">
    <text evidence="9">The sequence shown here is derived from an EMBL/GenBank/DDBJ whole genome shotgun (WGS) entry which is preliminary data.</text>
</comment>
<protein>
    <recommendedName>
        <fullName evidence="7">Battenin</fullName>
    </recommendedName>
</protein>
<dbReference type="GO" id="GO:0007040">
    <property type="term" value="P:lysosome organization"/>
    <property type="evidence" value="ECO:0007669"/>
    <property type="project" value="TreeGrafter"/>
</dbReference>
<feature type="transmembrane region" description="Helical" evidence="7">
    <location>
        <begin position="337"/>
        <end position="358"/>
    </location>
</feature>
<feature type="compositionally biased region" description="Basic and acidic residues" evidence="8">
    <location>
        <begin position="14"/>
        <end position="33"/>
    </location>
</feature>
<keyword evidence="5 7" id="KW-1133">Transmembrane helix</keyword>
<dbReference type="EMBL" id="MNPL01009026">
    <property type="protein sequence ID" value="OQR73921.1"/>
    <property type="molecule type" value="Genomic_DNA"/>
</dbReference>
<evidence type="ECO:0000256" key="1">
    <source>
        <dbReference type="ARBA" id="ARBA00004127"/>
    </source>
</evidence>
<dbReference type="Proteomes" id="UP000192247">
    <property type="component" value="Unassembled WGS sequence"/>
</dbReference>
<evidence type="ECO:0000313" key="9">
    <source>
        <dbReference type="EMBL" id="OQR73921.1"/>
    </source>
</evidence>
<dbReference type="Gene3D" id="1.20.1250.20">
    <property type="entry name" value="MFS general substrate transporter like domains"/>
    <property type="match status" value="1"/>
</dbReference>
<name>A0A1V9XKF7_9ACAR</name>
<evidence type="ECO:0000256" key="2">
    <source>
        <dbReference type="ARBA" id="ARBA00007467"/>
    </source>
</evidence>
<dbReference type="PRINTS" id="PR01315">
    <property type="entry name" value="BATTENIN"/>
</dbReference>
<dbReference type="OrthoDB" id="5965864at2759"/>
<comment type="similarity">
    <text evidence="2 7">Belongs to the battenin family.</text>
</comment>
<dbReference type="InterPro" id="IPR036259">
    <property type="entry name" value="MFS_trans_sf"/>
</dbReference>
<gene>
    <name evidence="9" type="ORF">BIW11_09425</name>
</gene>
<dbReference type="GO" id="GO:0051453">
    <property type="term" value="P:regulation of intracellular pH"/>
    <property type="evidence" value="ECO:0007669"/>
    <property type="project" value="TreeGrafter"/>
</dbReference>
<accession>A0A1V9XKF7</accession>
<reference evidence="9 10" key="1">
    <citation type="journal article" date="2017" name="Gigascience">
        <title>Draft genome of the honey bee ectoparasitic mite, Tropilaelaps mercedesae, is shaped by the parasitic life history.</title>
        <authorList>
            <person name="Dong X."/>
            <person name="Armstrong S.D."/>
            <person name="Xia D."/>
            <person name="Makepeace B.L."/>
            <person name="Darby A.C."/>
            <person name="Kadowaki T."/>
        </authorList>
    </citation>
    <scope>NUCLEOTIDE SEQUENCE [LARGE SCALE GENOMIC DNA]</scope>
    <source>
        <strain evidence="9">Wuxi-XJTLU</strain>
    </source>
</reference>
<evidence type="ECO:0000256" key="5">
    <source>
        <dbReference type="ARBA" id="ARBA00022989"/>
    </source>
</evidence>
<feature type="transmembrane region" description="Helical" evidence="7">
    <location>
        <begin position="123"/>
        <end position="140"/>
    </location>
</feature>
<feature type="transmembrane region" description="Helical" evidence="7">
    <location>
        <begin position="52"/>
        <end position="77"/>
    </location>
</feature>
<evidence type="ECO:0000256" key="7">
    <source>
        <dbReference type="RuleBase" id="RU361113"/>
    </source>
</evidence>
<feature type="transmembrane region" description="Helical" evidence="7">
    <location>
        <begin position="146"/>
        <end position="165"/>
    </location>
</feature>
<dbReference type="PANTHER" id="PTHR10981:SF0">
    <property type="entry name" value="BATTENIN"/>
    <property type="match status" value="1"/>
</dbReference>
<keyword evidence="6 7" id="KW-0472">Membrane</keyword>
<dbReference type="Pfam" id="PF02487">
    <property type="entry name" value="CLN3"/>
    <property type="match status" value="1"/>
</dbReference>
<feature type="transmembrane region" description="Helical" evidence="7">
    <location>
        <begin position="404"/>
        <end position="424"/>
    </location>
</feature>
<evidence type="ECO:0000256" key="4">
    <source>
        <dbReference type="ARBA" id="ARBA00022692"/>
    </source>
</evidence>
<proteinExistence type="inferred from homology"/>
<dbReference type="PIRSF" id="PIRSF015974">
    <property type="entry name" value="CLN3_BTN1"/>
    <property type="match status" value="1"/>
</dbReference>
<keyword evidence="3" id="KW-0813">Transport</keyword>
<feature type="transmembrane region" description="Helical" evidence="7">
    <location>
        <begin position="364"/>
        <end position="383"/>
    </location>
</feature>
<dbReference type="GO" id="GO:0012505">
    <property type="term" value="C:endomembrane system"/>
    <property type="evidence" value="ECO:0007669"/>
    <property type="project" value="UniProtKB-SubCell"/>
</dbReference>
<dbReference type="GO" id="GO:0005765">
    <property type="term" value="C:lysosomal membrane"/>
    <property type="evidence" value="ECO:0007669"/>
    <property type="project" value="UniProtKB-SubCell"/>
</dbReference>
<feature type="transmembrane region" description="Helical" evidence="7">
    <location>
        <begin position="275"/>
        <end position="292"/>
    </location>
</feature>
<dbReference type="InterPro" id="IPR018460">
    <property type="entry name" value="Battenin_disease_Cln3_subgr"/>
</dbReference>
<comment type="subcellular location">
    <subcellularLocation>
        <location evidence="1">Endomembrane system</location>
        <topology evidence="1">Multi-pass membrane protein</topology>
    </subcellularLocation>
    <subcellularLocation>
        <location evidence="7">Lysosome membrane</location>
        <topology evidence="7">Multi-pass membrane protein</topology>
    </subcellularLocation>
</comment>
<dbReference type="PANTHER" id="PTHR10981">
    <property type="entry name" value="BATTENIN"/>
    <property type="match status" value="1"/>
</dbReference>
<evidence type="ECO:0000313" key="10">
    <source>
        <dbReference type="Proteomes" id="UP000192247"/>
    </source>
</evidence>
<dbReference type="AlphaFoldDB" id="A0A1V9XKF7"/>
<dbReference type="STRING" id="418985.A0A1V9XKF7"/>
<evidence type="ECO:0000256" key="8">
    <source>
        <dbReference type="SAM" id="MobiDB-lite"/>
    </source>
</evidence>
<feature type="region of interest" description="Disordered" evidence="8">
    <location>
        <begin position="1"/>
        <end position="40"/>
    </location>
</feature>